<evidence type="ECO:0000313" key="1">
    <source>
        <dbReference type="EMBL" id="OGM10141.1"/>
    </source>
</evidence>
<comment type="caution">
    <text evidence="1">The sequence shown here is derived from an EMBL/GenBank/DDBJ whole genome shotgun (WGS) entry which is preliminary data.</text>
</comment>
<dbReference type="STRING" id="1802479.A2Y68_01710"/>
<gene>
    <name evidence="1" type="ORF">A2Y68_01710</name>
</gene>
<protein>
    <submittedName>
        <fullName evidence="1">Uncharacterized protein</fullName>
    </submittedName>
</protein>
<evidence type="ECO:0000313" key="2">
    <source>
        <dbReference type="Proteomes" id="UP000176778"/>
    </source>
</evidence>
<proteinExistence type="predicted"/>
<dbReference type="EMBL" id="MGFR01000001">
    <property type="protein sequence ID" value="OGM10141.1"/>
    <property type="molecule type" value="Genomic_DNA"/>
</dbReference>
<dbReference type="AlphaFoldDB" id="A0A1F7X592"/>
<dbReference type="Proteomes" id="UP000176778">
    <property type="component" value="Unassembled WGS sequence"/>
</dbReference>
<organism evidence="1 2">
    <name type="scientific">Candidatus Woesebacteria bacterium RBG_13_46_13</name>
    <dbReference type="NCBI Taxonomy" id="1802479"/>
    <lineage>
        <taxon>Bacteria</taxon>
        <taxon>Candidatus Woeseibacteriota</taxon>
    </lineage>
</organism>
<sequence>MTLILTAICDDDICVCADTRYEDKKYQEGFRDGFDKICKFNSCPLIIFNHGGNQFNGKYWDFYCQEYEKLGSWKGKGLELISKDFQEFIEPIVVQQLRININAAPNNSYFKNSGFVLCGKNYQNGNYEVYEFYWDPQPKLNRWSGKQLIGTGTGYERYLKNDINSLVKLDNFNHIQIKNELERLFFIAKERKKAKEREDPNGGKEFSDDCIVKSVMD</sequence>
<accession>A0A1F7X592</accession>
<name>A0A1F7X592_9BACT</name>
<reference evidence="1 2" key="1">
    <citation type="journal article" date="2016" name="Nat. Commun.">
        <title>Thousands of microbial genomes shed light on interconnected biogeochemical processes in an aquifer system.</title>
        <authorList>
            <person name="Anantharaman K."/>
            <person name="Brown C.T."/>
            <person name="Hug L.A."/>
            <person name="Sharon I."/>
            <person name="Castelle C.J."/>
            <person name="Probst A.J."/>
            <person name="Thomas B.C."/>
            <person name="Singh A."/>
            <person name="Wilkins M.J."/>
            <person name="Karaoz U."/>
            <person name="Brodie E.L."/>
            <person name="Williams K.H."/>
            <person name="Hubbard S.S."/>
            <person name="Banfield J.F."/>
        </authorList>
    </citation>
    <scope>NUCLEOTIDE SEQUENCE [LARGE SCALE GENOMIC DNA]</scope>
</reference>